<name>A0ABQ7R4I8_PLUXY</name>
<organism evidence="2 3">
    <name type="scientific">Plutella xylostella</name>
    <name type="common">Diamondback moth</name>
    <name type="synonym">Plutella maculipennis</name>
    <dbReference type="NCBI Taxonomy" id="51655"/>
    <lineage>
        <taxon>Eukaryota</taxon>
        <taxon>Metazoa</taxon>
        <taxon>Ecdysozoa</taxon>
        <taxon>Arthropoda</taxon>
        <taxon>Hexapoda</taxon>
        <taxon>Insecta</taxon>
        <taxon>Pterygota</taxon>
        <taxon>Neoptera</taxon>
        <taxon>Endopterygota</taxon>
        <taxon>Lepidoptera</taxon>
        <taxon>Glossata</taxon>
        <taxon>Ditrysia</taxon>
        <taxon>Yponomeutoidea</taxon>
        <taxon>Plutellidae</taxon>
        <taxon>Plutella</taxon>
    </lineage>
</organism>
<reference evidence="2 3" key="1">
    <citation type="submission" date="2021-06" db="EMBL/GenBank/DDBJ databases">
        <title>A haploid diamondback moth (Plutella xylostella L.) genome assembly resolves 31 chromosomes and identifies a diamide resistance mutation.</title>
        <authorList>
            <person name="Ward C.M."/>
            <person name="Perry K.D."/>
            <person name="Baker G."/>
            <person name="Powis K."/>
            <person name="Heckel D.G."/>
            <person name="Baxter S.W."/>
        </authorList>
    </citation>
    <scope>NUCLEOTIDE SEQUENCE [LARGE SCALE GENOMIC DNA]</scope>
    <source>
        <strain evidence="2 3">LV</strain>
        <tissue evidence="2">Single pupa</tissue>
    </source>
</reference>
<feature type="region of interest" description="Disordered" evidence="1">
    <location>
        <begin position="26"/>
        <end position="50"/>
    </location>
</feature>
<evidence type="ECO:0000256" key="1">
    <source>
        <dbReference type="SAM" id="MobiDB-lite"/>
    </source>
</evidence>
<evidence type="ECO:0000313" key="3">
    <source>
        <dbReference type="Proteomes" id="UP000823941"/>
    </source>
</evidence>
<comment type="caution">
    <text evidence="2">The sequence shown here is derived from an EMBL/GenBank/DDBJ whole genome shotgun (WGS) entry which is preliminary data.</text>
</comment>
<dbReference type="Proteomes" id="UP000823941">
    <property type="component" value="Chromosome 3"/>
</dbReference>
<dbReference type="EMBL" id="JAHIBW010000003">
    <property type="protein sequence ID" value="KAG7312222.1"/>
    <property type="molecule type" value="Genomic_DNA"/>
</dbReference>
<evidence type="ECO:0000313" key="2">
    <source>
        <dbReference type="EMBL" id="KAG7312222.1"/>
    </source>
</evidence>
<gene>
    <name evidence="2" type="ORF">JYU34_001693</name>
</gene>
<keyword evidence="3" id="KW-1185">Reference proteome</keyword>
<proteinExistence type="predicted"/>
<accession>A0ABQ7R4I8</accession>
<sequence>MPTHYGGFVLSPNPVILMFKRRRQSGRELSDSCSGGDVPHVAGRQATRRDRDRCNGSYLNIEHIAPSHP</sequence>
<protein>
    <submittedName>
        <fullName evidence="2">Uncharacterized protein</fullName>
    </submittedName>
</protein>